<reference evidence="1 2" key="1">
    <citation type="journal article" date="2019" name="Commun. Biol.">
        <title>The bagworm genome reveals a unique fibroin gene that provides high tensile strength.</title>
        <authorList>
            <person name="Kono N."/>
            <person name="Nakamura H."/>
            <person name="Ohtoshi R."/>
            <person name="Tomita M."/>
            <person name="Numata K."/>
            <person name="Arakawa K."/>
        </authorList>
    </citation>
    <scope>NUCLEOTIDE SEQUENCE [LARGE SCALE GENOMIC DNA]</scope>
</reference>
<dbReference type="Proteomes" id="UP000299102">
    <property type="component" value="Unassembled WGS sequence"/>
</dbReference>
<protein>
    <submittedName>
        <fullName evidence="1">Uncharacterized protein</fullName>
    </submittedName>
</protein>
<dbReference type="STRING" id="151549.A0A4C1SD68"/>
<dbReference type="EMBL" id="BGZK01000004">
    <property type="protein sequence ID" value="GBP00109.1"/>
    <property type="molecule type" value="Genomic_DNA"/>
</dbReference>
<dbReference type="OrthoDB" id="7615806at2759"/>
<accession>A0A4C1SD68</accession>
<evidence type="ECO:0000313" key="2">
    <source>
        <dbReference type="Proteomes" id="UP000299102"/>
    </source>
</evidence>
<evidence type="ECO:0000313" key="1">
    <source>
        <dbReference type="EMBL" id="GBP00109.1"/>
    </source>
</evidence>
<sequence>MTDLQGLLVEPESSILSILEPLQTQTHANIDTHTNTRPEAEEKLLPDASPPADRRMLAVLNRGYPPSVSSGLTPPTWALLEWTDIISLEELRTEERRHSISRWQQQWDAAEKGRWTHCLMPQIDVCLNRNHGKVNCYLIQMLSGHGCFRAYLHHFKHNDSSDCPSYLEVIKDAEHVLFVCLHFNLQRDELEKIPNQRLQAETLVEAMLSSKLPGTLPTLESAYLYVLFEEGDRCGETDGKIKKKEKKTRDLWIKEERELQLGTGLISALATGSGSALVLRFS</sequence>
<gene>
    <name evidence="1" type="ORF">EVAR_74400_1</name>
</gene>
<name>A0A4C1SD68_EUMVA</name>
<keyword evidence="2" id="KW-1185">Reference proteome</keyword>
<dbReference type="AlphaFoldDB" id="A0A4C1SD68"/>
<proteinExistence type="predicted"/>
<comment type="caution">
    <text evidence="1">The sequence shown here is derived from an EMBL/GenBank/DDBJ whole genome shotgun (WGS) entry which is preliminary data.</text>
</comment>
<organism evidence="1 2">
    <name type="scientific">Eumeta variegata</name>
    <name type="common">Bagworm moth</name>
    <name type="synonym">Eumeta japonica</name>
    <dbReference type="NCBI Taxonomy" id="151549"/>
    <lineage>
        <taxon>Eukaryota</taxon>
        <taxon>Metazoa</taxon>
        <taxon>Ecdysozoa</taxon>
        <taxon>Arthropoda</taxon>
        <taxon>Hexapoda</taxon>
        <taxon>Insecta</taxon>
        <taxon>Pterygota</taxon>
        <taxon>Neoptera</taxon>
        <taxon>Endopterygota</taxon>
        <taxon>Lepidoptera</taxon>
        <taxon>Glossata</taxon>
        <taxon>Ditrysia</taxon>
        <taxon>Tineoidea</taxon>
        <taxon>Psychidae</taxon>
        <taxon>Oiketicinae</taxon>
        <taxon>Eumeta</taxon>
    </lineage>
</organism>